<gene>
    <name evidence="1" type="ORF">BV97_05668</name>
</gene>
<keyword evidence="1" id="KW-0378">Hydrolase</keyword>
<accession>A0A031J419</accession>
<evidence type="ECO:0000313" key="1">
    <source>
        <dbReference type="EMBL" id="EZP68027.1"/>
    </source>
</evidence>
<organism evidence="1 2">
    <name type="scientific">Novosphingobium resinovorum</name>
    <dbReference type="NCBI Taxonomy" id="158500"/>
    <lineage>
        <taxon>Bacteria</taxon>
        <taxon>Pseudomonadati</taxon>
        <taxon>Pseudomonadota</taxon>
        <taxon>Alphaproteobacteria</taxon>
        <taxon>Sphingomonadales</taxon>
        <taxon>Sphingomonadaceae</taxon>
        <taxon>Novosphingobium</taxon>
    </lineage>
</organism>
<dbReference type="AlphaFoldDB" id="A0A031J419"/>
<dbReference type="RefSeq" id="WP_036531006.1">
    <property type="nucleotide sequence ID" value="NZ_JFYZ01000085.1"/>
</dbReference>
<dbReference type="EMBL" id="JFYZ01000085">
    <property type="protein sequence ID" value="EZP68027.1"/>
    <property type="molecule type" value="Genomic_DNA"/>
</dbReference>
<evidence type="ECO:0000313" key="2">
    <source>
        <dbReference type="Proteomes" id="UP000024329"/>
    </source>
</evidence>
<protein>
    <submittedName>
        <fullName evidence="1">SacI restriction endonuclease</fullName>
    </submittedName>
</protein>
<reference evidence="1 2" key="1">
    <citation type="submission" date="2014-03" db="EMBL/GenBank/DDBJ databases">
        <title>Whole genome sequence of Novosphingobium resinovorum KF1.</title>
        <authorList>
            <person name="Gan H.M."/>
            <person name="Gan H.Y."/>
            <person name="Chew T.H."/>
            <person name="Savka M.A."/>
        </authorList>
    </citation>
    <scope>NUCLEOTIDE SEQUENCE [LARGE SCALE GENOMIC DNA]</scope>
    <source>
        <strain evidence="1 2">KF1</strain>
    </source>
</reference>
<sequence>MKINSARAEAVLREQAGLAETGPVDPDWLREIEELSRLCEEADIRTHIAFFGVATLAKSVDIRADLYAIKPKHAGDNPNAFSARILIYDVLAPLAAELGFSLGVTGREPLNNQPYFRMKRLDDGTPMKESSRKPFEHMLGLIRALSALESEAEACEALRAFVAVRRRYQPVYADALGDVAISPEVLKQAVKALVAENSEGGRRAQAVAAGLFDVFAGPERVESGRINDPSRKYPGDVCIRSAVGSDTWEKAVEVRDKPVRAADVRIFGAKCVAMGVHEAAVLMAAADQPRLAVEELTAWAAERGLSLTLFQGWDDLIDQILFWSALPKSSAASVVVDHVQARLVTVEAPPAAIESWQRLVLG</sequence>
<dbReference type="eggNOG" id="ENOG5032U7B">
    <property type="taxonomic scope" value="Bacteria"/>
</dbReference>
<keyword evidence="1" id="KW-0255">Endonuclease</keyword>
<dbReference type="GO" id="GO:0004519">
    <property type="term" value="F:endonuclease activity"/>
    <property type="evidence" value="ECO:0007669"/>
    <property type="project" value="UniProtKB-KW"/>
</dbReference>
<proteinExistence type="predicted"/>
<comment type="caution">
    <text evidence="1">The sequence shown here is derived from an EMBL/GenBank/DDBJ whole genome shotgun (WGS) entry which is preliminary data.</text>
</comment>
<dbReference type="PATRIC" id="fig|158500.4.peg.5744"/>
<name>A0A031J419_9SPHN</name>
<dbReference type="Pfam" id="PF09566">
    <property type="entry name" value="RE_SacI"/>
    <property type="match status" value="1"/>
</dbReference>
<dbReference type="InterPro" id="IPR019066">
    <property type="entry name" value="Restrct_endonuc_II_SacI"/>
</dbReference>
<keyword evidence="1" id="KW-0540">Nuclease</keyword>
<dbReference type="Proteomes" id="UP000024329">
    <property type="component" value="Unassembled WGS sequence"/>
</dbReference>